<protein>
    <submittedName>
        <fullName evidence="2">Uncharacterized protein</fullName>
    </submittedName>
</protein>
<feature type="transmembrane region" description="Helical" evidence="1">
    <location>
        <begin position="69"/>
        <end position="97"/>
    </location>
</feature>
<accession>A0ABT9Y3U2</accession>
<keyword evidence="1" id="KW-0812">Transmembrane</keyword>
<dbReference type="RefSeq" id="WP_307222365.1">
    <property type="nucleotide sequence ID" value="NZ_JAUSUE010000001.1"/>
</dbReference>
<organism evidence="2 3">
    <name type="scientific">Pectinatus haikarae</name>
    <dbReference type="NCBI Taxonomy" id="349096"/>
    <lineage>
        <taxon>Bacteria</taxon>
        <taxon>Bacillati</taxon>
        <taxon>Bacillota</taxon>
        <taxon>Negativicutes</taxon>
        <taxon>Selenomonadales</taxon>
        <taxon>Selenomonadaceae</taxon>
        <taxon>Pectinatus</taxon>
    </lineage>
</organism>
<dbReference type="EMBL" id="JAUSUE010000001">
    <property type="protein sequence ID" value="MDQ0202492.1"/>
    <property type="molecule type" value="Genomic_DNA"/>
</dbReference>
<name>A0ABT9Y3U2_9FIRM</name>
<sequence length="173" mass="19901">MASIIILYLLYDEIFSLQMTDVIKNIFLMLVPGLIGLLGFLVAGLAMMASIITKEAILKIDEKKKSKSLVGILFSFYFEGFIVGLNIVLMILSYILVSFPQKINFYIFMILAFLISYIFWFSIIYAITLLGTCINFFFVNVYYNDSILKQNNKKSILTQITMANRNKKNSKYK</sequence>
<proteinExistence type="predicted"/>
<evidence type="ECO:0000256" key="1">
    <source>
        <dbReference type="SAM" id="Phobius"/>
    </source>
</evidence>
<feature type="transmembrane region" description="Helical" evidence="1">
    <location>
        <begin position="26"/>
        <end position="48"/>
    </location>
</feature>
<reference evidence="2 3" key="1">
    <citation type="submission" date="2023-07" db="EMBL/GenBank/DDBJ databases">
        <title>Genomic Encyclopedia of Type Strains, Phase IV (KMG-IV): sequencing the most valuable type-strain genomes for metagenomic binning, comparative biology and taxonomic classification.</title>
        <authorList>
            <person name="Goeker M."/>
        </authorList>
    </citation>
    <scope>NUCLEOTIDE SEQUENCE [LARGE SCALE GENOMIC DNA]</scope>
    <source>
        <strain evidence="2 3">DSM 16980</strain>
    </source>
</reference>
<gene>
    <name evidence="2" type="ORF">J2S01_000177</name>
</gene>
<feature type="transmembrane region" description="Helical" evidence="1">
    <location>
        <begin position="103"/>
        <end position="127"/>
    </location>
</feature>
<keyword evidence="1" id="KW-0472">Membrane</keyword>
<keyword evidence="1" id="KW-1133">Transmembrane helix</keyword>
<dbReference type="Proteomes" id="UP001239167">
    <property type="component" value="Unassembled WGS sequence"/>
</dbReference>
<evidence type="ECO:0000313" key="2">
    <source>
        <dbReference type="EMBL" id="MDQ0202492.1"/>
    </source>
</evidence>
<keyword evidence="3" id="KW-1185">Reference proteome</keyword>
<comment type="caution">
    <text evidence="2">The sequence shown here is derived from an EMBL/GenBank/DDBJ whole genome shotgun (WGS) entry which is preliminary data.</text>
</comment>
<evidence type="ECO:0000313" key="3">
    <source>
        <dbReference type="Proteomes" id="UP001239167"/>
    </source>
</evidence>